<evidence type="ECO:0000259" key="8">
    <source>
        <dbReference type="Pfam" id="PF02771"/>
    </source>
</evidence>
<keyword evidence="4 5" id="KW-0274">FAD</keyword>
<dbReference type="Pfam" id="PF02770">
    <property type="entry name" value="Acyl-CoA_dh_M"/>
    <property type="match status" value="1"/>
</dbReference>
<dbReference type="InterPro" id="IPR006091">
    <property type="entry name" value="Acyl-CoA_Oxase/DH_mid-dom"/>
</dbReference>
<sequence>MEFGWTTERRARYDSAVAAGRRLAPETGTPGLDPAVWRELGRQGLLGASVDAKEGGGGLGALDTALLFEGFGRGCLDTGLVFAAAAHLFACAMPIAEFGSAALRSRLLPDLCAGDAIAANAMTEPGAGSDVSLLAVTATPADGGYRLNGTKSFVSNGPAADVLVTYATTDPGAGHFALTSFVVDRAGPGVRVGEPFRKLGMASCPASEVEFVDCFVPDGNVLGERGQGSVIFQHSMLWERTCLFALYLGVQDRLIEQVTAHAGQRTQFGQPLRGFQSVSNRIVEMKLRLESGRLLLYRACWLLDRGEPDLLASALSKLAVSEAVLASSIDALQILGGRGYLTGQGAEAALRDAVGGTIFSGTSDIQRQIIARELGL</sequence>
<evidence type="ECO:0000313" key="9">
    <source>
        <dbReference type="EMBL" id="MFC6017992.1"/>
    </source>
</evidence>
<dbReference type="InterPro" id="IPR037069">
    <property type="entry name" value="AcylCoA_DH/ox_N_sf"/>
</dbReference>
<feature type="domain" description="Acyl-CoA dehydrogenase/oxidase C-terminal" evidence="6">
    <location>
        <begin position="226"/>
        <end position="374"/>
    </location>
</feature>
<dbReference type="InterPro" id="IPR009100">
    <property type="entry name" value="AcylCoA_DH/oxidase_NM_dom_sf"/>
</dbReference>
<reference evidence="10" key="1">
    <citation type="journal article" date="2019" name="Int. J. Syst. Evol. Microbiol.">
        <title>The Global Catalogue of Microorganisms (GCM) 10K type strain sequencing project: providing services to taxonomists for standard genome sequencing and annotation.</title>
        <authorList>
            <consortium name="The Broad Institute Genomics Platform"/>
            <consortium name="The Broad Institute Genome Sequencing Center for Infectious Disease"/>
            <person name="Wu L."/>
            <person name="Ma J."/>
        </authorList>
    </citation>
    <scope>NUCLEOTIDE SEQUENCE [LARGE SCALE GENOMIC DNA]</scope>
    <source>
        <strain evidence="10">ZS-35-S2</strain>
    </source>
</reference>
<dbReference type="EMBL" id="JBHSPR010000010">
    <property type="protein sequence ID" value="MFC6017992.1"/>
    <property type="molecule type" value="Genomic_DNA"/>
</dbReference>
<evidence type="ECO:0000259" key="7">
    <source>
        <dbReference type="Pfam" id="PF02770"/>
    </source>
</evidence>
<dbReference type="InterPro" id="IPR013786">
    <property type="entry name" value="AcylCoA_DH/ox_N"/>
</dbReference>
<dbReference type="InterPro" id="IPR009075">
    <property type="entry name" value="AcylCo_DH/oxidase_C"/>
</dbReference>
<comment type="cofactor">
    <cofactor evidence="1 5">
        <name>FAD</name>
        <dbReference type="ChEBI" id="CHEBI:57692"/>
    </cofactor>
</comment>
<comment type="caution">
    <text evidence="9">The sequence shown here is derived from an EMBL/GenBank/DDBJ whole genome shotgun (WGS) entry which is preliminary data.</text>
</comment>
<dbReference type="SUPFAM" id="SSF56645">
    <property type="entry name" value="Acyl-CoA dehydrogenase NM domain-like"/>
    <property type="match status" value="1"/>
</dbReference>
<name>A0ABW1K9N4_9ACTN</name>
<dbReference type="Proteomes" id="UP001596203">
    <property type="component" value="Unassembled WGS sequence"/>
</dbReference>
<dbReference type="PANTHER" id="PTHR43884:SF12">
    <property type="entry name" value="ISOVALERYL-COA DEHYDROGENASE, MITOCHONDRIAL-RELATED"/>
    <property type="match status" value="1"/>
</dbReference>
<dbReference type="EC" id="1.-.-.-" evidence="9"/>
<dbReference type="PANTHER" id="PTHR43884">
    <property type="entry name" value="ACYL-COA DEHYDROGENASE"/>
    <property type="match status" value="1"/>
</dbReference>
<dbReference type="RefSeq" id="WP_377422701.1">
    <property type="nucleotide sequence ID" value="NZ_JBHSPR010000010.1"/>
</dbReference>
<dbReference type="InterPro" id="IPR036250">
    <property type="entry name" value="AcylCo_DH-like_C"/>
</dbReference>
<dbReference type="SUPFAM" id="SSF47203">
    <property type="entry name" value="Acyl-CoA dehydrogenase C-terminal domain-like"/>
    <property type="match status" value="1"/>
</dbReference>
<gene>
    <name evidence="9" type="ORF">ACFP2T_17455</name>
</gene>
<keyword evidence="10" id="KW-1185">Reference proteome</keyword>
<comment type="similarity">
    <text evidence="2 5">Belongs to the acyl-CoA dehydrogenase family.</text>
</comment>
<feature type="domain" description="Acyl-CoA dehydrogenase/oxidase N-terminal" evidence="8">
    <location>
        <begin position="33"/>
        <end position="115"/>
    </location>
</feature>
<evidence type="ECO:0000256" key="5">
    <source>
        <dbReference type="RuleBase" id="RU362125"/>
    </source>
</evidence>
<keyword evidence="3 5" id="KW-0285">Flavoprotein</keyword>
<evidence type="ECO:0000313" key="10">
    <source>
        <dbReference type="Proteomes" id="UP001596203"/>
    </source>
</evidence>
<dbReference type="Gene3D" id="2.40.110.10">
    <property type="entry name" value="Butyryl-CoA Dehydrogenase, subunit A, domain 2"/>
    <property type="match status" value="1"/>
</dbReference>
<evidence type="ECO:0000256" key="2">
    <source>
        <dbReference type="ARBA" id="ARBA00009347"/>
    </source>
</evidence>
<dbReference type="Pfam" id="PF02771">
    <property type="entry name" value="Acyl-CoA_dh_N"/>
    <property type="match status" value="1"/>
</dbReference>
<evidence type="ECO:0000256" key="4">
    <source>
        <dbReference type="ARBA" id="ARBA00022827"/>
    </source>
</evidence>
<dbReference type="Gene3D" id="1.20.140.10">
    <property type="entry name" value="Butyryl-CoA Dehydrogenase, subunit A, domain 3"/>
    <property type="match status" value="1"/>
</dbReference>
<proteinExistence type="inferred from homology"/>
<dbReference type="GO" id="GO:0016491">
    <property type="term" value="F:oxidoreductase activity"/>
    <property type="evidence" value="ECO:0007669"/>
    <property type="project" value="UniProtKB-KW"/>
</dbReference>
<evidence type="ECO:0000256" key="3">
    <source>
        <dbReference type="ARBA" id="ARBA00022630"/>
    </source>
</evidence>
<organism evidence="9 10">
    <name type="scientific">Plantactinospora solaniradicis</name>
    <dbReference type="NCBI Taxonomy" id="1723736"/>
    <lineage>
        <taxon>Bacteria</taxon>
        <taxon>Bacillati</taxon>
        <taxon>Actinomycetota</taxon>
        <taxon>Actinomycetes</taxon>
        <taxon>Micromonosporales</taxon>
        <taxon>Micromonosporaceae</taxon>
        <taxon>Plantactinospora</taxon>
    </lineage>
</organism>
<feature type="domain" description="Acyl-CoA oxidase/dehydrogenase middle" evidence="7">
    <location>
        <begin position="120"/>
        <end position="214"/>
    </location>
</feature>
<evidence type="ECO:0000259" key="6">
    <source>
        <dbReference type="Pfam" id="PF00441"/>
    </source>
</evidence>
<accession>A0ABW1K9N4</accession>
<evidence type="ECO:0000256" key="1">
    <source>
        <dbReference type="ARBA" id="ARBA00001974"/>
    </source>
</evidence>
<dbReference type="Pfam" id="PF00441">
    <property type="entry name" value="Acyl-CoA_dh_1"/>
    <property type="match status" value="1"/>
</dbReference>
<dbReference type="Gene3D" id="1.10.540.10">
    <property type="entry name" value="Acyl-CoA dehydrogenase/oxidase, N-terminal domain"/>
    <property type="match status" value="1"/>
</dbReference>
<keyword evidence="5 9" id="KW-0560">Oxidoreductase</keyword>
<protein>
    <submittedName>
        <fullName evidence="9">Acyl-CoA dehydrogenase family protein</fullName>
        <ecNumber evidence="9">1.-.-.-</ecNumber>
    </submittedName>
</protein>
<dbReference type="InterPro" id="IPR046373">
    <property type="entry name" value="Acyl-CoA_Oxase/DH_mid-dom_sf"/>
</dbReference>